<dbReference type="InterPro" id="IPR054722">
    <property type="entry name" value="PolX-like_BBD"/>
</dbReference>
<gene>
    <name evidence="2" type="ORF">PR048_001961</name>
</gene>
<organism evidence="2 3">
    <name type="scientific">Dryococelus australis</name>
    <dbReference type="NCBI Taxonomy" id="614101"/>
    <lineage>
        <taxon>Eukaryota</taxon>
        <taxon>Metazoa</taxon>
        <taxon>Ecdysozoa</taxon>
        <taxon>Arthropoda</taxon>
        <taxon>Hexapoda</taxon>
        <taxon>Insecta</taxon>
        <taxon>Pterygota</taxon>
        <taxon>Neoptera</taxon>
        <taxon>Polyneoptera</taxon>
        <taxon>Phasmatodea</taxon>
        <taxon>Verophasmatodea</taxon>
        <taxon>Anareolatae</taxon>
        <taxon>Phasmatidae</taxon>
        <taxon>Eurycanthinae</taxon>
        <taxon>Dryococelus</taxon>
    </lineage>
</organism>
<name>A0ABQ9IJJ7_9NEOP</name>
<comment type="caution">
    <text evidence="2">The sequence shown here is derived from an EMBL/GenBank/DDBJ whole genome shotgun (WGS) entry which is preliminary data.</text>
</comment>
<dbReference type="Pfam" id="PF22936">
    <property type="entry name" value="Pol_BBD"/>
    <property type="match status" value="1"/>
</dbReference>
<accession>A0ABQ9IJJ7</accession>
<evidence type="ECO:0000259" key="1">
    <source>
        <dbReference type="Pfam" id="PF22936"/>
    </source>
</evidence>
<keyword evidence="3" id="KW-1185">Reference proteome</keyword>
<sequence>MKPKLYVSEKTVNTKEPKCFDYGKVGHIKKYCPEDSSSDKTKAYSSDKDEDLLIALNTPSENLNEWYVNSGVTSQITTRKDWLIDFKDNSQIKVTANDESVLSEGVCNVEVKTLYGNKVIQDTVLIHGIKANLLCVSKIVEKGHSVVFDERKCTIYSDDIILATATK</sequence>
<protein>
    <recommendedName>
        <fullName evidence="1">Retrovirus-related Pol polyprotein from transposon TNT 1-94-like beta-barrel domain-containing protein</fullName>
    </recommendedName>
</protein>
<feature type="domain" description="Retrovirus-related Pol polyprotein from transposon TNT 1-94-like beta-barrel" evidence="1">
    <location>
        <begin position="66"/>
        <end position="143"/>
    </location>
</feature>
<evidence type="ECO:0000313" key="3">
    <source>
        <dbReference type="Proteomes" id="UP001159363"/>
    </source>
</evidence>
<dbReference type="EMBL" id="JARBHB010000001">
    <property type="protein sequence ID" value="KAJ8896617.1"/>
    <property type="molecule type" value="Genomic_DNA"/>
</dbReference>
<proteinExistence type="predicted"/>
<reference evidence="2 3" key="1">
    <citation type="submission" date="2023-02" db="EMBL/GenBank/DDBJ databases">
        <title>LHISI_Scaffold_Assembly.</title>
        <authorList>
            <person name="Stuart O.P."/>
            <person name="Cleave R."/>
            <person name="Magrath M.J.L."/>
            <person name="Mikheyev A.S."/>
        </authorList>
    </citation>
    <scope>NUCLEOTIDE SEQUENCE [LARGE SCALE GENOMIC DNA]</scope>
    <source>
        <strain evidence="2">Daus_M_001</strain>
        <tissue evidence="2">Leg muscle</tissue>
    </source>
</reference>
<evidence type="ECO:0000313" key="2">
    <source>
        <dbReference type="EMBL" id="KAJ8896617.1"/>
    </source>
</evidence>
<dbReference type="Proteomes" id="UP001159363">
    <property type="component" value="Chromosome 1"/>
</dbReference>